<reference evidence="2" key="1">
    <citation type="submission" date="2021-03" db="EMBL/GenBank/DDBJ databases">
        <authorList>
            <person name="Tagirdzhanova G."/>
        </authorList>
    </citation>
    <scope>NUCLEOTIDE SEQUENCE</scope>
</reference>
<proteinExistence type="predicted"/>
<feature type="domain" description="PD-(D/E)XK nuclease-like" evidence="1">
    <location>
        <begin position="65"/>
        <end position="314"/>
    </location>
</feature>
<evidence type="ECO:0000313" key="2">
    <source>
        <dbReference type="EMBL" id="CAF9932875.1"/>
    </source>
</evidence>
<dbReference type="InterPro" id="IPR046797">
    <property type="entry name" value="PDDEXK_12"/>
</dbReference>
<accession>A0A8H3ITH7</accession>
<dbReference type="EMBL" id="CAJPDT010000067">
    <property type="protein sequence ID" value="CAF9932875.1"/>
    <property type="molecule type" value="Genomic_DNA"/>
</dbReference>
<evidence type="ECO:0000259" key="1">
    <source>
        <dbReference type="Pfam" id="PF20516"/>
    </source>
</evidence>
<gene>
    <name evidence="2" type="ORF">IMSHALPRED_009013</name>
</gene>
<name>A0A8H3ITH7_9LECA</name>
<organism evidence="2 3">
    <name type="scientific">Imshaugia aleurites</name>
    <dbReference type="NCBI Taxonomy" id="172621"/>
    <lineage>
        <taxon>Eukaryota</taxon>
        <taxon>Fungi</taxon>
        <taxon>Dikarya</taxon>
        <taxon>Ascomycota</taxon>
        <taxon>Pezizomycotina</taxon>
        <taxon>Lecanoromycetes</taxon>
        <taxon>OSLEUM clade</taxon>
        <taxon>Lecanoromycetidae</taxon>
        <taxon>Lecanorales</taxon>
        <taxon>Lecanorineae</taxon>
        <taxon>Parmeliaceae</taxon>
        <taxon>Imshaugia</taxon>
    </lineage>
</organism>
<sequence>MIITIPGRYEFPRSVQPYIKNLVELEADKFIPMVLKSQIGEFIKASPKDISFFEQNWYGKPDRTSEKPYYEHPSTDIDTERMIRAFDALIEIQAMAKECDDDGKDENAWCQTVVLPLLRSALHKPDSSLWRVESVQTQTIETEFMPASISSSSGKSTDDVLPKMIDYAIFLNKISKDLDVVALYEAMKQVEGGGIGLWTDSYTNTLIPFAICAVKSEYAITMEGKVQLMTVAQAFLKYLEDLVIQASKLEIKDELLHSMPPVMGWTVHGHDWKFYICHRKGEQQIWADCSMGDGSTATPGKALRLLRVIEEIKKESGQQYVVWLKKVFNL</sequence>
<evidence type="ECO:0000313" key="3">
    <source>
        <dbReference type="Proteomes" id="UP000664534"/>
    </source>
</evidence>
<dbReference type="Pfam" id="PF20516">
    <property type="entry name" value="PDDEXK_12"/>
    <property type="match status" value="1"/>
</dbReference>
<dbReference type="Proteomes" id="UP000664534">
    <property type="component" value="Unassembled WGS sequence"/>
</dbReference>
<dbReference type="OrthoDB" id="4161186at2759"/>
<keyword evidence="3" id="KW-1185">Reference proteome</keyword>
<comment type="caution">
    <text evidence="2">The sequence shown here is derived from an EMBL/GenBank/DDBJ whole genome shotgun (WGS) entry which is preliminary data.</text>
</comment>
<protein>
    <recommendedName>
        <fullName evidence="1">PD-(D/E)XK nuclease-like domain-containing protein</fullName>
    </recommendedName>
</protein>
<dbReference type="AlphaFoldDB" id="A0A8H3ITH7"/>